<comment type="caution">
    <text evidence="1">The sequence shown here is derived from an EMBL/GenBank/DDBJ whole genome shotgun (WGS) entry which is preliminary data.</text>
</comment>
<accession>A0A2T6ADH9</accession>
<sequence length="309" mass="35193">MANEDPRVDAFAAADIEASIRRLLRDLGNPEPPLRLEDVRALQKLDLTYYSKADLNLLDEMAHRVTLAGNRITTTARRMFDVVTKAGLKALIVPEQRQIYIDEEVVDKKRRFIQAHEITHDLLPWHRSLLLGDNEESLSPRCHQEMEAEANFGARQLIFLGDRFTAEVRDHALDWKALQKLSKDYGNTITTTLWQTVHCWDAAVPAFGMIGRHPYHRDIGARAGNDDVAYFIRSDSFAQRFGHVTDAETYSAMSSYVRRSRRGPMGEGRCLFTDANGDACEFHLTSFCNGYDLLTMGHFVGPYRRVIGF</sequence>
<name>A0A2T6ADH9_9RHOB</name>
<evidence type="ECO:0000313" key="1">
    <source>
        <dbReference type="EMBL" id="PTX41826.1"/>
    </source>
</evidence>
<dbReference type="Proteomes" id="UP000244224">
    <property type="component" value="Unassembled WGS sequence"/>
</dbReference>
<gene>
    <name evidence="1" type="ORF">C8N34_12731</name>
</gene>
<proteinExistence type="predicted"/>
<dbReference type="RefSeq" id="WP_108130751.1">
    <property type="nucleotide sequence ID" value="NZ_QBKP01000027.1"/>
</dbReference>
<dbReference type="EMBL" id="QBKP01000027">
    <property type="protein sequence ID" value="PTX41826.1"/>
    <property type="molecule type" value="Genomic_DNA"/>
</dbReference>
<dbReference type="AlphaFoldDB" id="A0A2T6ADH9"/>
<protein>
    <recommendedName>
        <fullName evidence="3">Zn-dependent peptidase ImmA (M78 family)</fullName>
    </recommendedName>
</protein>
<organism evidence="1 2">
    <name type="scientific">Gemmobacter caeni</name>
    <dbReference type="NCBI Taxonomy" id="589035"/>
    <lineage>
        <taxon>Bacteria</taxon>
        <taxon>Pseudomonadati</taxon>
        <taxon>Pseudomonadota</taxon>
        <taxon>Alphaproteobacteria</taxon>
        <taxon>Rhodobacterales</taxon>
        <taxon>Paracoccaceae</taxon>
        <taxon>Gemmobacter</taxon>
    </lineage>
</organism>
<dbReference type="Gene3D" id="1.10.10.2910">
    <property type="match status" value="1"/>
</dbReference>
<evidence type="ECO:0008006" key="3">
    <source>
        <dbReference type="Google" id="ProtNLM"/>
    </source>
</evidence>
<keyword evidence="2" id="KW-1185">Reference proteome</keyword>
<dbReference type="OrthoDB" id="266526at2"/>
<evidence type="ECO:0000313" key="2">
    <source>
        <dbReference type="Proteomes" id="UP000244224"/>
    </source>
</evidence>
<reference evidence="1 2" key="1">
    <citation type="submission" date="2018-04" db="EMBL/GenBank/DDBJ databases">
        <title>Genomic Encyclopedia of Archaeal and Bacterial Type Strains, Phase II (KMG-II): from individual species to whole genera.</title>
        <authorList>
            <person name="Goeker M."/>
        </authorList>
    </citation>
    <scope>NUCLEOTIDE SEQUENCE [LARGE SCALE GENOMIC DNA]</scope>
    <source>
        <strain evidence="1 2">DSM 21823</strain>
    </source>
</reference>